<dbReference type="InterPro" id="IPR036439">
    <property type="entry name" value="Dockerin_dom_sf"/>
</dbReference>
<evidence type="ECO:0000256" key="1">
    <source>
        <dbReference type="SAM" id="SignalP"/>
    </source>
</evidence>
<gene>
    <name evidence="2" type="ORF">GBAR_LOCUS2704</name>
</gene>
<sequence>MTLLPIYVFLATTPVLSKEPVVTLRICRAFVTPCQQEVNLPVGGEATLALHLDPPDDLDPTLPLSLVAWYLKVLFLGDEAVEISTLRSAGRPFQEQGSPDLVLNGVRSLQEPPPQSAINTMGYYRISNGYEHEAATAEYGITLVALAPGEQAEAGIRLPDEDSVLIGSINLKGASAGTTQLLAEDSATYSPQVVIMDASSGLSQSDLEVNGPLAVINVGPTAEKSRLQGHVWSDLPTGEDSFHPFTGTFDVQFWQPGTVPVWLGGTGHPTATFTNLTGDSEGNYHVPDLSPQMLPAGSYDLRARGAGTLSILEQDVHVDTSGSSGQPLPIIVIIDLGPLPSGELTGDNRVNEVDLSFLRSNFGSLVSRGEAGATGDVNNDGVVDGQDFSLVAANFGRQGE</sequence>
<dbReference type="CDD" id="cd14254">
    <property type="entry name" value="Dockerin_II"/>
    <property type="match status" value="1"/>
</dbReference>
<dbReference type="Proteomes" id="UP001174909">
    <property type="component" value="Unassembled WGS sequence"/>
</dbReference>
<evidence type="ECO:0000313" key="3">
    <source>
        <dbReference type="Proteomes" id="UP001174909"/>
    </source>
</evidence>
<dbReference type="Pfam" id="PF00404">
    <property type="entry name" value="Dockerin_1"/>
    <property type="match status" value="1"/>
</dbReference>
<dbReference type="SUPFAM" id="SSF63446">
    <property type="entry name" value="Type I dockerin domain"/>
    <property type="match status" value="1"/>
</dbReference>
<feature type="chain" id="PRO_5041267896" description="Dockerin domain-containing protein" evidence="1">
    <location>
        <begin position="18"/>
        <end position="400"/>
    </location>
</feature>
<comment type="caution">
    <text evidence="2">The sequence shown here is derived from an EMBL/GenBank/DDBJ whole genome shotgun (WGS) entry which is preliminary data.</text>
</comment>
<protein>
    <recommendedName>
        <fullName evidence="4">Dockerin domain-containing protein</fullName>
    </recommendedName>
</protein>
<keyword evidence="3" id="KW-1185">Reference proteome</keyword>
<dbReference type="InterPro" id="IPR018247">
    <property type="entry name" value="EF_Hand_1_Ca_BS"/>
</dbReference>
<feature type="signal peptide" evidence="1">
    <location>
        <begin position="1"/>
        <end position="17"/>
    </location>
</feature>
<evidence type="ECO:0008006" key="4">
    <source>
        <dbReference type="Google" id="ProtNLM"/>
    </source>
</evidence>
<dbReference type="GO" id="GO:0004553">
    <property type="term" value="F:hydrolase activity, hydrolyzing O-glycosyl compounds"/>
    <property type="evidence" value="ECO:0007669"/>
    <property type="project" value="InterPro"/>
</dbReference>
<name>A0AA35R279_GEOBA</name>
<dbReference type="AlphaFoldDB" id="A0AA35R279"/>
<proteinExistence type="predicted"/>
<evidence type="ECO:0000313" key="2">
    <source>
        <dbReference type="EMBL" id="CAI7999384.1"/>
    </source>
</evidence>
<reference evidence="2" key="1">
    <citation type="submission" date="2023-03" db="EMBL/GenBank/DDBJ databases">
        <authorList>
            <person name="Steffen K."/>
            <person name="Cardenas P."/>
        </authorList>
    </citation>
    <scope>NUCLEOTIDE SEQUENCE</scope>
</reference>
<dbReference type="InterPro" id="IPR002105">
    <property type="entry name" value="Dockerin_1_rpt"/>
</dbReference>
<organism evidence="2 3">
    <name type="scientific">Geodia barretti</name>
    <name type="common">Barrett's horny sponge</name>
    <dbReference type="NCBI Taxonomy" id="519541"/>
    <lineage>
        <taxon>Eukaryota</taxon>
        <taxon>Metazoa</taxon>
        <taxon>Porifera</taxon>
        <taxon>Demospongiae</taxon>
        <taxon>Heteroscleromorpha</taxon>
        <taxon>Tetractinellida</taxon>
        <taxon>Astrophorina</taxon>
        <taxon>Geodiidae</taxon>
        <taxon>Geodia</taxon>
    </lineage>
</organism>
<accession>A0AA35R279</accession>
<keyword evidence="1" id="KW-0732">Signal</keyword>
<dbReference type="PROSITE" id="PS00018">
    <property type="entry name" value="EF_HAND_1"/>
    <property type="match status" value="1"/>
</dbReference>
<dbReference type="GO" id="GO:0000272">
    <property type="term" value="P:polysaccharide catabolic process"/>
    <property type="evidence" value="ECO:0007669"/>
    <property type="project" value="InterPro"/>
</dbReference>
<dbReference type="Gene3D" id="1.10.1330.10">
    <property type="entry name" value="Dockerin domain"/>
    <property type="match status" value="1"/>
</dbReference>
<dbReference type="EMBL" id="CASHTH010000375">
    <property type="protein sequence ID" value="CAI7999384.1"/>
    <property type="molecule type" value="Genomic_DNA"/>
</dbReference>